<dbReference type="Gene3D" id="1.10.10.10">
    <property type="entry name" value="Winged helix-like DNA-binding domain superfamily/Winged helix DNA-binding domain"/>
    <property type="match status" value="1"/>
</dbReference>
<proteinExistence type="predicted"/>
<name>A0A1U9K7P4_9BACL</name>
<reference evidence="5 6" key="1">
    <citation type="journal article" date="2015" name="Int. J. Syst. Evol. Microbiol.">
        <title>Novibacillus thermophilus gen. nov., sp. nov., a Gram-staining-negative and moderately thermophilic member of the family Thermoactinomycetaceae.</title>
        <authorList>
            <person name="Yang G."/>
            <person name="Chen J."/>
            <person name="Zhou S."/>
        </authorList>
    </citation>
    <scope>NUCLEOTIDE SEQUENCE [LARGE SCALE GENOMIC DNA]</scope>
    <source>
        <strain evidence="5 6">SG-1</strain>
    </source>
</reference>
<dbReference type="InterPro" id="IPR011711">
    <property type="entry name" value="GntR_C"/>
</dbReference>
<evidence type="ECO:0000259" key="4">
    <source>
        <dbReference type="PROSITE" id="PS50949"/>
    </source>
</evidence>
<evidence type="ECO:0000256" key="2">
    <source>
        <dbReference type="ARBA" id="ARBA00023125"/>
    </source>
</evidence>
<dbReference type="SUPFAM" id="SSF48008">
    <property type="entry name" value="GntR ligand-binding domain-like"/>
    <property type="match status" value="1"/>
</dbReference>
<dbReference type="InterPro" id="IPR008920">
    <property type="entry name" value="TF_FadR/GntR_C"/>
</dbReference>
<gene>
    <name evidence="5" type="ORF">B0W44_09815</name>
</gene>
<keyword evidence="2" id="KW-0238">DNA-binding</keyword>
<keyword evidence="1" id="KW-0805">Transcription regulation</keyword>
<evidence type="ECO:0000313" key="6">
    <source>
        <dbReference type="Proteomes" id="UP000188603"/>
    </source>
</evidence>
<dbReference type="Gene3D" id="1.20.120.530">
    <property type="entry name" value="GntR ligand-binding domain-like"/>
    <property type="match status" value="1"/>
</dbReference>
<organism evidence="5 6">
    <name type="scientific">Novibacillus thermophilus</name>
    <dbReference type="NCBI Taxonomy" id="1471761"/>
    <lineage>
        <taxon>Bacteria</taxon>
        <taxon>Bacillati</taxon>
        <taxon>Bacillota</taxon>
        <taxon>Bacilli</taxon>
        <taxon>Bacillales</taxon>
        <taxon>Thermoactinomycetaceae</taxon>
        <taxon>Novibacillus</taxon>
    </lineage>
</organism>
<dbReference type="InterPro" id="IPR036390">
    <property type="entry name" value="WH_DNA-bd_sf"/>
</dbReference>
<dbReference type="PANTHER" id="PTHR43537">
    <property type="entry name" value="TRANSCRIPTIONAL REGULATOR, GNTR FAMILY"/>
    <property type="match status" value="1"/>
</dbReference>
<accession>A0A1U9K7P4</accession>
<dbReference type="Proteomes" id="UP000188603">
    <property type="component" value="Chromosome"/>
</dbReference>
<dbReference type="RefSeq" id="WP_077719882.1">
    <property type="nucleotide sequence ID" value="NZ_CP019699.1"/>
</dbReference>
<evidence type="ECO:0000256" key="1">
    <source>
        <dbReference type="ARBA" id="ARBA00023015"/>
    </source>
</evidence>
<dbReference type="KEGG" id="ntr:B0W44_09815"/>
<dbReference type="GO" id="GO:0003677">
    <property type="term" value="F:DNA binding"/>
    <property type="evidence" value="ECO:0007669"/>
    <property type="project" value="UniProtKB-KW"/>
</dbReference>
<dbReference type="GO" id="GO:0003700">
    <property type="term" value="F:DNA-binding transcription factor activity"/>
    <property type="evidence" value="ECO:0007669"/>
    <property type="project" value="InterPro"/>
</dbReference>
<protein>
    <submittedName>
        <fullName evidence="5">GntR family transcriptional regulator</fullName>
    </submittedName>
</protein>
<dbReference type="PANTHER" id="PTHR43537:SF5">
    <property type="entry name" value="UXU OPERON TRANSCRIPTIONAL REGULATOR"/>
    <property type="match status" value="1"/>
</dbReference>
<dbReference type="Pfam" id="PF00392">
    <property type="entry name" value="GntR"/>
    <property type="match status" value="1"/>
</dbReference>
<sequence length="227" mass="26591">MAPVSSKHRTGGLTRDYIYTELKKKIVNLELKPGSRISEKDISEKWNVSRTPVREAFLKLSEEELLDVYPQSGTFVSKIDLEHVEEARFVREQIETGIVRLACAQFPEEHVFQLETNVTMQTLCEEKGNYAKLYELDDEFHRILFDGCHKTRAWKLMQQMNTHFDRLRRLRLASALDWDIIVSQHKDILSLVKSKKTEEAVNVMREHLRLAVVEKDVLKQSNPDFFK</sequence>
<dbReference type="STRING" id="1471761.B0W44_09815"/>
<keyword evidence="6" id="KW-1185">Reference proteome</keyword>
<dbReference type="CDD" id="cd07377">
    <property type="entry name" value="WHTH_GntR"/>
    <property type="match status" value="1"/>
</dbReference>
<dbReference type="Pfam" id="PF07729">
    <property type="entry name" value="FCD"/>
    <property type="match status" value="1"/>
</dbReference>
<dbReference type="InterPro" id="IPR036388">
    <property type="entry name" value="WH-like_DNA-bd_sf"/>
</dbReference>
<keyword evidence="3" id="KW-0804">Transcription</keyword>
<evidence type="ECO:0000256" key="3">
    <source>
        <dbReference type="ARBA" id="ARBA00023163"/>
    </source>
</evidence>
<dbReference type="AlphaFoldDB" id="A0A1U9K7P4"/>
<dbReference type="EMBL" id="CP019699">
    <property type="protein sequence ID" value="AQS56023.1"/>
    <property type="molecule type" value="Genomic_DNA"/>
</dbReference>
<dbReference type="SMART" id="SM00345">
    <property type="entry name" value="HTH_GNTR"/>
    <property type="match status" value="1"/>
</dbReference>
<dbReference type="OrthoDB" id="574518at2"/>
<dbReference type="InterPro" id="IPR000524">
    <property type="entry name" value="Tscrpt_reg_HTH_GntR"/>
</dbReference>
<dbReference type="SMART" id="SM00895">
    <property type="entry name" value="FCD"/>
    <property type="match status" value="1"/>
</dbReference>
<dbReference type="SUPFAM" id="SSF46785">
    <property type="entry name" value="Winged helix' DNA-binding domain"/>
    <property type="match status" value="1"/>
</dbReference>
<feature type="domain" description="HTH gntR-type" evidence="4">
    <location>
        <begin position="12"/>
        <end position="79"/>
    </location>
</feature>
<dbReference type="PROSITE" id="PS50949">
    <property type="entry name" value="HTH_GNTR"/>
    <property type="match status" value="1"/>
</dbReference>
<evidence type="ECO:0000313" key="5">
    <source>
        <dbReference type="EMBL" id="AQS56023.1"/>
    </source>
</evidence>